<dbReference type="Proteomes" id="UP000681414">
    <property type="component" value="Unassembled WGS sequence"/>
</dbReference>
<sequence length="71" mass="8431">MTSFISNLDNLQKKYMIFSKKKLVQKLILAEEYITESNTMVTNYFGIIFRSKKEEQKTNELVVEPIQKMHV</sequence>
<dbReference type="AlphaFoldDB" id="A0A942THD0"/>
<protein>
    <submittedName>
        <fullName evidence="1">Uncharacterized protein</fullName>
    </submittedName>
</protein>
<comment type="caution">
    <text evidence="1">The sequence shown here is derived from an EMBL/GenBank/DDBJ whole genome shotgun (WGS) entry which is preliminary data.</text>
</comment>
<keyword evidence="2" id="KW-1185">Reference proteome</keyword>
<gene>
    <name evidence="1" type="ORF">KHA97_21715</name>
</gene>
<accession>A0A942THD0</accession>
<evidence type="ECO:0000313" key="1">
    <source>
        <dbReference type="EMBL" id="MBS4197665.1"/>
    </source>
</evidence>
<proteinExistence type="predicted"/>
<dbReference type="EMBL" id="JAGYPG010000005">
    <property type="protein sequence ID" value="MBS4197665.1"/>
    <property type="molecule type" value="Genomic_DNA"/>
</dbReference>
<organism evidence="1 2">
    <name type="scientific">Lederbergia citri</name>
    <dbReference type="NCBI Taxonomy" id="2833580"/>
    <lineage>
        <taxon>Bacteria</taxon>
        <taxon>Bacillati</taxon>
        <taxon>Bacillota</taxon>
        <taxon>Bacilli</taxon>
        <taxon>Bacillales</taxon>
        <taxon>Bacillaceae</taxon>
        <taxon>Lederbergia</taxon>
    </lineage>
</organism>
<evidence type="ECO:0000313" key="2">
    <source>
        <dbReference type="Proteomes" id="UP000681414"/>
    </source>
</evidence>
<name>A0A942THD0_9BACI</name>
<reference evidence="1 2" key="1">
    <citation type="submission" date="2021-05" db="EMBL/GenBank/DDBJ databases">
        <title>Novel Bacillus species.</title>
        <authorList>
            <person name="Liu G."/>
        </authorList>
    </citation>
    <scope>NUCLEOTIDE SEQUENCE [LARGE SCALE GENOMIC DNA]</scope>
    <source>
        <strain evidence="2">FJAT-49780</strain>
    </source>
</reference>
<dbReference type="RefSeq" id="WP_213127066.1">
    <property type="nucleotide sequence ID" value="NZ_JAGYPG010000005.1"/>
</dbReference>